<feature type="region of interest" description="Disordered" evidence="3">
    <location>
        <begin position="453"/>
        <end position="490"/>
    </location>
</feature>
<accession>A0A9D2JW26</accession>
<keyword evidence="2" id="KW-0325">Glycoprotein</keyword>
<organism evidence="5 6">
    <name type="scientific">Candidatus Prevotella avicola</name>
    <dbReference type="NCBI Taxonomy" id="2838738"/>
    <lineage>
        <taxon>Bacteria</taxon>
        <taxon>Pseudomonadati</taxon>
        <taxon>Bacteroidota</taxon>
        <taxon>Bacteroidia</taxon>
        <taxon>Bacteroidales</taxon>
        <taxon>Prevotellaceae</taxon>
        <taxon>Prevotella</taxon>
    </lineage>
</organism>
<proteinExistence type="predicted"/>
<dbReference type="EMBL" id="DXBE01000047">
    <property type="protein sequence ID" value="HIZ69441.1"/>
    <property type="molecule type" value="Genomic_DNA"/>
</dbReference>
<dbReference type="AlphaFoldDB" id="A0A9D2JW26"/>
<keyword evidence="5" id="KW-0456">Lyase</keyword>
<dbReference type="InterPro" id="IPR011050">
    <property type="entry name" value="Pectin_lyase_fold/virulence"/>
</dbReference>
<evidence type="ECO:0000256" key="4">
    <source>
        <dbReference type="SAM" id="SignalP"/>
    </source>
</evidence>
<gene>
    <name evidence="5" type="ORF">H9966_06120</name>
</gene>
<dbReference type="PANTHER" id="PTHR42970:SF1">
    <property type="entry name" value="PECTATE LYASE C-RELATED"/>
    <property type="match status" value="1"/>
</dbReference>
<evidence type="ECO:0000256" key="3">
    <source>
        <dbReference type="SAM" id="MobiDB-lite"/>
    </source>
</evidence>
<sequence>MRKTLLLLWMALCAFTVRAQLVPAFPGAEGHGRYVTGGRGGEVRHVTNLNDNGAGSLREAVKGDKAKTVVFDVGGVIALEEELKIGANTTIAGQTAPSPGITLRYYTVRPAGDNIIIRFIRVRRGQERDVNDSADAIWAREYTGMILDHCSFSWSIDEVVSFYDMNNFTMQWCTIAESLNNAGHGKGAHGYGGIWGGKLASFHHNLLAHVSNRVPRFNGARYGWTGYTKNKLYSEYKWENAVQAENVDFRNCVMFNWGNSNGCYGGPGGGQINIVNNYYKGGPATPDSKASRVTQVSVGNEGNSTIEALQGLASRYYISGNTTETHSGKITHNRDWDGVDYDGETYTLDGERYTADPNAYYDAPHVTINGVSCVKIRMEEPCPTGEVTTHDAVTAFSKVLDYAGASLYRDDVDARYKREVTSGNPEYMGSVTGEEGLIDLVADVEGYTEANFGTSSRPAGFDSDGDGMPDEWEIANGLNPDDPSDGNDKKLDAKGWYTNLEVYLSNVVENIMRQGNADAQSVVEEYYPLAGGDVPSGIDSVAADEEDIVTTNYYDVRGVRVNPSAKGIVIRVDIMRDGGKRVTKEMR</sequence>
<reference evidence="5" key="1">
    <citation type="journal article" date="2021" name="PeerJ">
        <title>Extensive microbial diversity within the chicken gut microbiome revealed by metagenomics and culture.</title>
        <authorList>
            <person name="Gilroy R."/>
            <person name="Ravi A."/>
            <person name="Getino M."/>
            <person name="Pursley I."/>
            <person name="Horton D.L."/>
            <person name="Alikhan N.F."/>
            <person name="Baker D."/>
            <person name="Gharbi K."/>
            <person name="Hall N."/>
            <person name="Watson M."/>
            <person name="Adriaenssens E.M."/>
            <person name="Foster-Nyarko E."/>
            <person name="Jarju S."/>
            <person name="Secka A."/>
            <person name="Antonio M."/>
            <person name="Oren A."/>
            <person name="Chaudhuri R.R."/>
            <person name="La Ragione R."/>
            <person name="Hildebrand F."/>
            <person name="Pallen M.J."/>
        </authorList>
    </citation>
    <scope>NUCLEOTIDE SEQUENCE</scope>
    <source>
        <strain evidence="5">ChiHecec3B27-8219</strain>
    </source>
</reference>
<comment type="caution">
    <text evidence="5">The sequence shown here is derived from an EMBL/GenBank/DDBJ whole genome shotgun (WGS) entry which is preliminary data.</text>
</comment>
<dbReference type="InterPro" id="IPR052063">
    <property type="entry name" value="Polysaccharide_Lyase_1"/>
</dbReference>
<dbReference type="InterPro" id="IPR012334">
    <property type="entry name" value="Pectin_lyas_fold"/>
</dbReference>
<keyword evidence="1" id="KW-0479">Metal-binding</keyword>
<dbReference type="GO" id="GO:0046872">
    <property type="term" value="F:metal ion binding"/>
    <property type="evidence" value="ECO:0007669"/>
    <property type="project" value="UniProtKB-KW"/>
</dbReference>
<evidence type="ECO:0000256" key="2">
    <source>
        <dbReference type="ARBA" id="ARBA00023180"/>
    </source>
</evidence>
<feature type="compositionally biased region" description="Acidic residues" evidence="3">
    <location>
        <begin position="463"/>
        <end position="473"/>
    </location>
</feature>
<feature type="signal peptide" evidence="4">
    <location>
        <begin position="1"/>
        <end position="19"/>
    </location>
</feature>
<dbReference type="SUPFAM" id="SSF51126">
    <property type="entry name" value="Pectin lyase-like"/>
    <property type="match status" value="1"/>
</dbReference>
<feature type="chain" id="PRO_5038562961" evidence="4">
    <location>
        <begin position="20"/>
        <end position="587"/>
    </location>
</feature>
<dbReference type="Gene3D" id="2.160.20.10">
    <property type="entry name" value="Single-stranded right-handed beta-helix, Pectin lyase-like"/>
    <property type="match status" value="1"/>
</dbReference>
<evidence type="ECO:0000256" key="1">
    <source>
        <dbReference type="ARBA" id="ARBA00022723"/>
    </source>
</evidence>
<dbReference type="PANTHER" id="PTHR42970">
    <property type="entry name" value="PECTATE LYASE C-RELATED"/>
    <property type="match status" value="1"/>
</dbReference>
<evidence type="ECO:0000313" key="5">
    <source>
        <dbReference type="EMBL" id="HIZ69441.1"/>
    </source>
</evidence>
<keyword evidence="4" id="KW-0732">Signal</keyword>
<dbReference type="GO" id="GO:0016829">
    <property type="term" value="F:lyase activity"/>
    <property type="evidence" value="ECO:0007669"/>
    <property type="project" value="UniProtKB-KW"/>
</dbReference>
<name>A0A9D2JW26_9BACT</name>
<evidence type="ECO:0000313" key="6">
    <source>
        <dbReference type="Proteomes" id="UP000824055"/>
    </source>
</evidence>
<reference evidence="5" key="2">
    <citation type="submission" date="2021-04" db="EMBL/GenBank/DDBJ databases">
        <authorList>
            <person name="Gilroy R."/>
        </authorList>
    </citation>
    <scope>NUCLEOTIDE SEQUENCE</scope>
    <source>
        <strain evidence="5">ChiHecec3B27-8219</strain>
    </source>
</reference>
<protein>
    <submittedName>
        <fullName evidence="5">Pectate lyase</fullName>
    </submittedName>
</protein>
<dbReference type="Proteomes" id="UP000824055">
    <property type="component" value="Unassembled WGS sequence"/>
</dbReference>